<evidence type="ECO:0000313" key="7">
    <source>
        <dbReference type="Proteomes" id="UP000288086"/>
    </source>
</evidence>
<dbReference type="GO" id="GO:1902201">
    <property type="term" value="P:negative regulation of bacterial-type flagellum-dependent cell motility"/>
    <property type="evidence" value="ECO:0007669"/>
    <property type="project" value="TreeGrafter"/>
</dbReference>
<dbReference type="Proteomes" id="UP000288086">
    <property type="component" value="Unassembled WGS sequence"/>
</dbReference>
<dbReference type="GO" id="GO:0019825">
    <property type="term" value="F:oxygen binding"/>
    <property type="evidence" value="ECO:0007669"/>
    <property type="project" value="InterPro"/>
</dbReference>
<evidence type="ECO:0000313" key="6">
    <source>
        <dbReference type="EMBL" id="RWX43316.1"/>
    </source>
</evidence>
<dbReference type="GO" id="GO:0005886">
    <property type="term" value="C:plasma membrane"/>
    <property type="evidence" value="ECO:0007669"/>
    <property type="project" value="TreeGrafter"/>
</dbReference>
<feature type="domain" description="GGDEF" evidence="5">
    <location>
        <begin position="208"/>
        <end position="248"/>
    </location>
</feature>
<protein>
    <recommendedName>
        <fullName evidence="2">Diguanylate cyclase DosC</fullName>
        <ecNumber evidence="1">2.7.7.65</ecNumber>
    </recommendedName>
    <alternativeName>
        <fullName evidence="3">Direct oxygen-sensing cyclase</fullName>
    </alternativeName>
</protein>
<dbReference type="InterPro" id="IPR012292">
    <property type="entry name" value="Globin/Proto"/>
</dbReference>
<evidence type="ECO:0000256" key="2">
    <source>
        <dbReference type="ARBA" id="ARBA00015125"/>
    </source>
</evidence>
<dbReference type="Pfam" id="PF00990">
    <property type="entry name" value="GGDEF"/>
    <property type="match status" value="1"/>
</dbReference>
<dbReference type="GO" id="GO:0020037">
    <property type="term" value="F:heme binding"/>
    <property type="evidence" value="ECO:0007669"/>
    <property type="project" value="InterPro"/>
</dbReference>
<proteinExistence type="predicted"/>
<dbReference type="InterPro" id="IPR050469">
    <property type="entry name" value="Diguanylate_Cyclase"/>
</dbReference>
<reference evidence="6 7" key="1">
    <citation type="submission" date="2017-01" db="EMBL/GenBank/DDBJ databases">
        <title>The cable genome- insights into the physiology and evolution of filamentous bacteria capable of sulfide oxidation via long distance electron transfer.</title>
        <authorList>
            <person name="Schreiber L."/>
            <person name="Bjerg J.T."/>
            <person name="Boggild A."/>
            <person name="Van De Vossenberg J."/>
            <person name="Meysman F."/>
            <person name="Nielsen L.P."/>
            <person name="Schramm A."/>
            <person name="Kjeldsen K.U."/>
        </authorList>
    </citation>
    <scope>NUCLEOTIDE SEQUENCE [LARGE SCALE GENOMIC DNA]</scope>
    <source>
        <strain evidence="6">A1</strain>
    </source>
</reference>
<dbReference type="Pfam" id="PF11563">
    <property type="entry name" value="Protoglobin"/>
    <property type="match status" value="1"/>
</dbReference>
<dbReference type="Gene3D" id="3.30.70.270">
    <property type="match status" value="1"/>
</dbReference>
<evidence type="ECO:0000256" key="1">
    <source>
        <dbReference type="ARBA" id="ARBA00012528"/>
    </source>
</evidence>
<feature type="non-terminal residue" evidence="6">
    <location>
        <position position="248"/>
    </location>
</feature>
<dbReference type="InterPro" id="IPR000160">
    <property type="entry name" value="GGDEF_dom"/>
</dbReference>
<dbReference type="InterPro" id="IPR029787">
    <property type="entry name" value="Nucleotide_cyclase"/>
</dbReference>
<comment type="catalytic activity">
    <reaction evidence="4">
        <text>2 GTP = 3',3'-c-di-GMP + 2 diphosphate</text>
        <dbReference type="Rhea" id="RHEA:24898"/>
        <dbReference type="ChEBI" id="CHEBI:33019"/>
        <dbReference type="ChEBI" id="CHEBI:37565"/>
        <dbReference type="ChEBI" id="CHEBI:58805"/>
        <dbReference type="EC" id="2.7.7.65"/>
    </reaction>
</comment>
<name>A0A444IRC1_9BACT</name>
<evidence type="ECO:0000259" key="5">
    <source>
        <dbReference type="PROSITE" id="PS50887"/>
    </source>
</evidence>
<dbReference type="EMBL" id="MTKP01000447">
    <property type="protein sequence ID" value="RWX43316.1"/>
    <property type="molecule type" value="Genomic_DNA"/>
</dbReference>
<dbReference type="GO" id="GO:0043709">
    <property type="term" value="P:cell adhesion involved in single-species biofilm formation"/>
    <property type="evidence" value="ECO:0007669"/>
    <property type="project" value="TreeGrafter"/>
</dbReference>
<dbReference type="PROSITE" id="PS50887">
    <property type="entry name" value="GGDEF"/>
    <property type="match status" value="1"/>
</dbReference>
<accession>A0A444IRC1</accession>
<dbReference type="InterPro" id="IPR044398">
    <property type="entry name" value="Globin-sensor_dom"/>
</dbReference>
<dbReference type="InterPro" id="IPR043128">
    <property type="entry name" value="Rev_trsase/Diguanyl_cyclase"/>
</dbReference>
<organism evidence="6 7">
    <name type="scientific">Candidatus Electrothrix communis</name>
    <dbReference type="NCBI Taxonomy" id="1859133"/>
    <lineage>
        <taxon>Bacteria</taxon>
        <taxon>Pseudomonadati</taxon>
        <taxon>Thermodesulfobacteriota</taxon>
        <taxon>Desulfobulbia</taxon>
        <taxon>Desulfobulbales</taxon>
        <taxon>Desulfobulbaceae</taxon>
        <taxon>Candidatus Electrothrix</taxon>
    </lineage>
</organism>
<sequence length="248" mass="29402">MDRHTAKRIAEDLNITADDFERRKAFLDIGPEDIRRIKAFREAIPELPVDLFDSFYQHLLSFDDVRAYFKDKETVQRLKDKQMAYFDQLFSGEYNEEYMLSRLHVGYVHVTLNIVPLWYIGAFNNYLQEIKKLVDVYAEDKSATCQSITKMIMLEIVITMESYHYTKYKLQEELKQIAITDDLTGVFNRRKLEEVMCYEMDSAHRKKHALSILMLDIDHFKQVNDTYGHQAGDAVLIETVRLIRYCLR</sequence>
<keyword evidence="7" id="KW-1185">Reference proteome</keyword>
<dbReference type="NCBIfam" id="TIGR00254">
    <property type="entry name" value="GGDEF"/>
    <property type="match status" value="1"/>
</dbReference>
<dbReference type="AlphaFoldDB" id="A0A444IRC1"/>
<dbReference type="PANTHER" id="PTHR45138:SF9">
    <property type="entry name" value="DIGUANYLATE CYCLASE DGCM-RELATED"/>
    <property type="match status" value="1"/>
</dbReference>
<gene>
    <name evidence="6" type="ORF">VT98_14471</name>
</gene>
<dbReference type="CDD" id="cd01949">
    <property type="entry name" value="GGDEF"/>
    <property type="match status" value="1"/>
</dbReference>
<dbReference type="EC" id="2.7.7.65" evidence="1"/>
<dbReference type="PANTHER" id="PTHR45138">
    <property type="entry name" value="REGULATORY COMPONENTS OF SENSORY TRANSDUCTION SYSTEM"/>
    <property type="match status" value="1"/>
</dbReference>
<dbReference type="GO" id="GO:0052621">
    <property type="term" value="F:diguanylate cyclase activity"/>
    <property type="evidence" value="ECO:0007669"/>
    <property type="project" value="UniProtKB-EC"/>
</dbReference>
<dbReference type="CDD" id="cd01068">
    <property type="entry name" value="globin_sensor"/>
    <property type="match status" value="1"/>
</dbReference>
<evidence type="ECO:0000256" key="4">
    <source>
        <dbReference type="ARBA" id="ARBA00034247"/>
    </source>
</evidence>
<dbReference type="InterPro" id="IPR009050">
    <property type="entry name" value="Globin-like_sf"/>
</dbReference>
<evidence type="ECO:0000256" key="3">
    <source>
        <dbReference type="ARBA" id="ARBA00029839"/>
    </source>
</evidence>
<dbReference type="Gene3D" id="1.10.490.10">
    <property type="entry name" value="Globins"/>
    <property type="match status" value="1"/>
</dbReference>
<dbReference type="SUPFAM" id="SSF46458">
    <property type="entry name" value="Globin-like"/>
    <property type="match status" value="1"/>
</dbReference>
<comment type="caution">
    <text evidence="6">The sequence shown here is derived from an EMBL/GenBank/DDBJ whole genome shotgun (WGS) entry which is preliminary data.</text>
</comment>
<dbReference type="InterPro" id="IPR039379">
    <property type="entry name" value="Protoglobin_sensor_dom"/>
</dbReference>
<dbReference type="SUPFAM" id="SSF55073">
    <property type="entry name" value="Nucleotide cyclase"/>
    <property type="match status" value="1"/>
</dbReference>